<reference evidence="1 2" key="1">
    <citation type="submission" date="2017-03" db="EMBL/GenBank/DDBJ databases">
        <title>An alternative strategy for trypanosome survival in the mammalian bloodstream revealed through genome and transcriptome analysis of the ubiquitous bovine parasite Trypanosoma (Megatrypanum) theileri.</title>
        <authorList>
            <person name="Kelly S."/>
            <person name="Ivens A."/>
            <person name="Mott A."/>
            <person name="O'Neill E."/>
            <person name="Emms D."/>
            <person name="Macleod O."/>
            <person name="Voorheis P."/>
            <person name="Matthews J."/>
            <person name="Matthews K."/>
            <person name="Carrington M."/>
        </authorList>
    </citation>
    <scope>NUCLEOTIDE SEQUENCE [LARGE SCALE GENOMIC DNA]</scope>
    <source>
        <strain evidence="1">Edinburgh</strain>
    </source>
</reference>
<name>A0A1X0NDN8_9TRYP</name>
<dbReference type="VEuPathDB" id="TriTrypDB:TM35_001171000"/>
<accession>A0A1X0NDN8</accession>
<dbReference type="GeneID" id="39991550"/>
<organism evidence="1 2">
    <name type="scientific">Trypanosoma theileri</name>
    <dbReference type="NCBI Taxonomy" id="67003"/>
    <lineage>
        <taxon>Eukaryota</taxon>
        <taxon>Discoba</taxon>
        <taxon>Euglenozoa</taxon>
        <taxon>Kinetoplastea</taxon>
        <taxon>Metakinetoplastina</taxon>
        <taxon>Trypanosomatida</taxon>
        <taxon>Trypanosomatidae</taxon>
        <taxon>Trypanosoma</taxon>
    </lineage>
</organism>
<comment type="caution">
    <text evidence="1">The sequence shown here is derived from an EMBL/GenBank/DDBJ whole genome shotgun (WGS) entry which is preliminary data.</text>
</comment>
<protein>
    <submittedName>
        <fullName evidence="1">Uncharacterized protein</fullName>
    </submittedName>
</protein>
<dbReference type="RefSeq" id="XP_028876930.1">
    <property type="nucleotide sequence ID" value="XM_029031770.1"/>
</dbReference>
<sequence length="136" mass="15342">MTWCRVPPSKKRCCWMAHAMNKKNKGKDSPNPHDKGKFRYGDMLKRSPTAMCGVKRKSMGSAKRTFSPIRTHYPIRTLSTHRYFWFIGTPTACPTTTMCEVCLAFPEGMEVRKLCAAIGQPSLPKASRDSLQRSAA</sequence>
<evidence type="ECO:0000313" key="2">
    <source>
        <dbReference type="Proteomes" id="UP000192257"/>
    </source>
</evidence>
<gene>
    <name evidence="1" type="ORF">TM35_001171000</name>
</gene>
<dbReference type="AlphaFoldDB" id="A0A1X0NDN8"/>
<dbReference type="EMBL" id="NBCO01000117">
    <property type="protein sequence ID" value="ORC81418.1"/>
    <property type="molecule type" value="Genomic_DNA"/>
</dbReference>
<keyword evidence="2" id="KW-1185">Reference proteome</keyword>
<feature type="non-terminal residue" evidence="1">
    <location>
        <position position="136"/>
    </location>
</feature>
<evidence type="ECO:0000313" key="1">
    <source>
        <dbReference type="EMBL" id="ORC81418.1"/>
    </source>
</evidence>
<proteinExistence type="predicted"/>
<dbReference type="Proteomes" id="UP000192257">
    <property type="component" value="Unassembled WGS sequence"/>
</dbReference>